<proteinExistence type="predicted"/>
<keyword evidence="2" id="KW-1185">Reference proteome</keyword>
<dbReference type="RefSeq" id="WP_275680254.1">
    <property type="nucleotide sequence ID" value="NZ_JAJLJH010000001.1"/>
</dbReference>
<dbReference type="EMBL" id="JAJLJH010000001">
    <property type="protein sequence ID" value="MCK9684220.1"/>
    <property type="molecule type" value="Genomic_DNA"/>
</dbReference>
<sequence length="292" mass="32088">MSQPDVPAVSRGADVEIPSVKSLFVQTYFGETLLGSATCFLLSRTRDSHCALITNRHVVTGRHQDTGACLDTKHGALPDAVVIYFSSDGESLENWKAIRLPLYRPDGSAYWIEHPRLGERADVVALNLKWGSDVTKRPYYLDLALDRVEMIVSPAEPLSVIGFPFGLTSRGKFPIWATGFLAQDLSLVSADQPTFFIDCRSRPGQSGSPVIAFRPSGARVKKDGKAMLLFNSLEVKWEFLGIYSGRVNSESDLGVVWHVSALGELLDAAAQDLEQREALGREIPVVLNDQPE</sequence>
<reference evidence="1" key="1">
    <citation type="submission" date="2021-11" db="EMBL/GenBank/DDBJ databases">
        <title>BS-T2-15 a new species belonging to the Comamonadaceae family isolated from the soil of a French oak forest.</title>
        <authorList>
            <person name="Mieszkin S."/>
            <person name="Alain K."/>
        </authorList>
    </citation>
    <scope>NUCLEOTIDE SEQUENCE</scope>
    <source>
        <strain evidence="1">BS-T2-15</strain>
    </source>
</reference>
<dbReference type="GO" id="GO:0006508">
    <property type="term" value="P:proteolysis"/>
    <property type="evidence" value="ECO:0007669"/>
    <property type="project" value="UniProtKB-KW"/>
</dbReference>
<dbReference type="SUPFAM" id="SSF50494">
    <property type="entry name" value="Trypsin-like serine proteases"/>
    <property type="match status" value="1"/>
</dbReference>
<keyword evidence="1" id="KW-0378">Hydrolase</keyword>
<evidence type="ECO:0000313" key="1">
    <source>
        <dbReference type="EMBL" id="MCK9684220.1"/>
    </source>
</evidence>
<name>A0A9X1YG50_9BURK</name>
<dbReference type="Proteomes" id="UP001139353">
    <property type="component" value="Unassembled WGS sequence"/>
</dbReference>
<accession>A0A9X1YG50</accession>
<evidence type="ECO:0000313" key="2">
    <source>
        <dbReference type="Proteomes" id="UP001139353"/>
    </source>
</evidence>
<keyword evidence="1" id="KW-0645">Protease</keyword>
<organism evidence="1 2">
    <name type="scientific">Scleromatobacter humisilvae</name>
    <dbReference type="NCBI Taxonomy" id="2897159"/>
    <lineage>
        <taxon>Bacteria</taxon>
        <taxon>Pseudomonadati</taxon>
        <taxon>Pseudomonadota</taxon>
        <taxon>Betaproteobacteria</taxon>
        <taxon>Burkholderiales</taxon>
        <taxon>Sphaerotilaceae</taxon>
        <taxon>Scleromatobacter</taxon>
    </lineage>
</organism>
<gene>
    <name evidence="1" type="ORF">LPC04_00700</name>
</gene>
<protein>
    <submittedName>
        <fullName evidence="1">Serine protease</fullName>
    </submittedName>
</protein>
<dbReference type="Pfam" id="PF13365">
    <property type="entry name" value="Trypsin_2"/>
    <property type="match status" value="1"/>
</dbReference>
<dbReference type="GO" id="GO:0008233">
    <property type="term" value="F:peptidase activity"/>
    <property type="evidence" value="ECO:0007669"/>
    <property type="project" value="UniProtKB-KW"/>
</dbReference>
<dbReference type="InterPro" id="IPR009003">
    <property type="entry name" value="Peptidase_S1_PA"/>
</dbReference>
<comment type="caution">
    <text evidence="1">The sequence shown here is derived from an EMBL/GenBank/DDBJ whole genome shotgun (WGS) entry which is preliminary data.</text>
</comment>
<dbReference type="AlphaFoldDB" id="A0A9X1YG50"/>